<comment type="caution">
    <text evidence="2">The sequence shown here is derived from an EMBL/GenBank/DDBJ whole genome shotgun (WGS) entry which is preliminary data.</text>
</comment>
<proteinExistence type="predicted"/>
<gene>
    <name evidence="2" type="ORF">A2639_03260</name>
</gene>
<accession>A0A1G2HL28</accession>
<dbReference type="NCBIfam" id="TIGR02385">
    <property type="entry name" value="RelE_StbE"/>
    <property type="match status" value="1"/>
</dbReference>
<evidence type="ECO:0000313" key="2">
    <source>
        <dbReference type="EMBL" id="OGZ63187.1"/>
    </source>
</evidence>
<dbReference type="Proteomes" id="UP000178991">
    <property type="component" value="Unassembled WGS sequence"/>
</dbReference>
<evidence type="ECO:0000313" key="3">
    <source>
        <dbReference type="Proteomes" id="UP000178991"/>
    </source>
</evidence>
<dbReference type="AlphaFoldDB" id="A0A1G2HL28"/>
<evidence type="ECO:0008006" key="4">
    <source>
        <dbReference type="Google" id="ProtNLM"/>
    </source>
</evidence>
<dbReference type="SUPFAM" id="SSF143011">
    <property type="entry name" value="RelE-like"/>
    <property type="match status" value="1"/>
</dbReference>
<keyword evidence="1" id="KW-1277">Toxin-antitoxin system</keyword>
<dbReference type="InterPro" id="IPR007712">
    <property type="entry name" value="RelE/ParE_toxin"/>
</dbReference>
<organism evidence="2 3">
    <name type="scientific">Candidatus Staskawiczbacteria bacterium RIFCSPHIGHO2_01_FULL_34_27</name>
    <dbReference type="NCBI Taxonomy" id="1802199"/>
    <lineage>
        <taxon>Bacteria</taxon>
        <taxon>Candidatus Staskawicziibacteriota</taxon>
    </lineage>
</organism>
<name>A0A1G2HL28_9BACT</name>
<dbReference type="Gene3D" id="3.30.2310.20">
    <property type="entry name" value="RelE-like"/>
    <property type="match status" value="1"/>
</dbReference>
<evidence type="ECO:0000256" key="1">
    <source>
        <dbReference type="ARBA" id="ARBA00022649"/>
    </source>
</evidence>
<dbReference type="Pfam" id="PF05016">
    <property type="entry name" value="ParE_toxin"/>
    <property type="match status" value="1"/>
</dbReference>
<sequence length="87" mass="10063">MYQLTFSSQFLKSAEKLDNKVKPKLKSNLDMLAENPFDARLQTKSLSGKLSGQYSFRLGKDCRVVFKFYSNATIFLLNVGNRKDIYR</sequence>
<reference evidence="2 3" key="1">
    <citation type="journal article" date="2016" name="Nat. Commun.">
        <title>Thousands of microbial genomes shed light on interconnected biogeochemical processes in an aquifer system.</title>
        <authorList>
            <person name="Anantharaman K."/>
            <person name="Brown C.T."/>
            <person name="Hug L.A."/>
            <person name="Sharon I."/>
            <person name="Castelle C.J."/>
            <person name="Probst A.J."/>
            <person name="Thomas B.C."/>
            <person name="Singh A."/>
            <person name="Wilkins M.J."/>
            <person name="Karaoz U."/>
            <person name="Brodie E.L."/>
            <person name="Williams K.H."/>
            <person name="Hubbard S.S."/>
            <person name="Banfield J.F."/>
        </authorList>
    </citation>
    <scope>NUCLEOTIDE SEQUENCE [LARGE SCALE GENOMIC DNA]</scope>
</reference>
<dbReference type="EMBL" id="MHOL01000005">
    <property type="protein sequence ID" value="OGZ63187.1"/>
    <property type="molecule type" value="Genomic_DNA"/>
</dbReference>
<dbReference type="InterPro" id="IPR035093">
    <property type="entry name" value="RelE/ParE_toxin_dom_sf"/>
</dbReference>
<protein>
    <recommendedName>
        <fullName evidence="4">Plasmid stabilization protein</fullName>
    </recommendedName>
</protein>